<proteinExistence type="predicted"/>
<dbReference type="RefSeq" id="WP_046994201.1">
    <property type="nucleotide sequence ID" value="NZ_JAIT01000007.1"/>
</dbReference>
<organism evidence="2 3">
    <name type="scientific">Aliarcobacter butzleri L352</name>
    <dbReference type="NCBI Taxonomy" id="1447260"/>
    <lineage>
        <taxon>Bacteria</taxon>
        <taxon>Pseudomonadati</taxon>
        <taxon>Campylobacterota</taxon>
        <taxon>Epsilonproteobacteria</taxon>
        <taxon>Campylobacterales</taxon>
        <taxon>Arcobacteraceae</taxon>
        <taxon>Aliarcobacter</taxon>
    </lineage>
</organism>
<sequence length="144" mass="17107">MFKEEDISFDEIEKILKERNLEFIEEEIYIMPEGSQENSDILNEYTPDIHKFLKLHDIKSIIVRKENYSYLGLRDDSIILPYIIGIPFSIIANFLYDWIKNNFKDQSVINLKFTSKKKNGKLVKIEFEGTKKELKKALKQLKDI</sequence>
<comment type="caution">
    <text evidence="2">The sequence shown here is derived from an EMBL/GenBank/DDBJ whole genome shotgun (WGS) entry which is preliminary data.</text>
</comment>
<dbReference type="Proteomes" id="UP000035462">
    <property type="component" value="Unassembled WGS sequence"/>
</dbReference>
<feature type="transmembrane region" description="Helical" evidence="1">
    <location>
        <begin position="78"/>
        <end position="96"/>
    </location>
</feature>
<evidence type="ECO:0000313" key="2">
    <source>
        <dbReference type="EMBL" id="KLE06960.1"/>
    </source>
</evidence>
<name>A0A837JG16_9BACT</name>
<keyword evidence="1" id="KW-0472">Membrane</keyword>
<reference evidence="2 3" key="1">
    <citation type="submission" date="2014-01" db="EMBL/GenBank/DDBJ databases">
        <title>Development of a Comparative Genomic Fingerprinting Assay for High Resolution Genotyping of Arcobacter butzleri.</title>
        <authorList>
            <person name="Webb A.L."/>
            <person name="Inglis G.D."/>
            <person name="Kruczkiewicz P."/>
            <person name="Selinger L.B."/>
            <person name="Taboada E.N."/>
        </authorList>
    </citation>
    <scope>NUCLEOTIDE SEQUENCE [LARGE SCALE GENOMIC DNA]</scope>
    <source>
        <strain evidence="2 3">L352</strain>
    </source>
</reference>
<accession>A0A837JG16</accession>
<keyword evidence="1" id="KW-0812">Transmembrane</keyword>
<dbReference type="EMBL" id="JAIT01000007">
    <property type="protein sequence ID" value="KLE06960.1"/>
    <property type="molecule type" value="Genomic_DNA"/>
</dbReference>
<protein>
    <submittedName>
        <fullName evidence="2">Uncharacterized protein</fullName>
    </submittedName>
</protein>
<evidence type="ECO:0000256" key="1">
    <source>
        <dbReference type="SAM" id="Phobius"/>
    </source>
</evidence>
<gene>
    <name evidence="2" type="ORF">AF77_00370</name>
</gene>
<dbReference type="AlphaFoldDB" id="A0A837JG16"/>
<evidence type="ECO:0000313" key="3">
    <source>
        <dbReference type="Proteomes" id="UP000035462"/>
    </source>
</evidence>
<keyword evidence="1" id="KW-1133">Transmembrane helix</keyword>